<feature type="transmembrane region" description="Helical" evidence="7">
    <location>
        <begin position="38"/>
        <end position="54"/>
    </location>
</feature>
<evidence type="ECO:0000256" key="2">
    <source>
        <dbReference type="ARBA" id="ARBA00022448"/>
    </source>
</evidence>
<dbReference type="PANTHER" id="PTHR36838:SF3">
    <property type="entry name" value="TRANSPORTER AUXIN EFFLUX CARRIER EC FAMILY"/>
    <property type="match status" value="1"/>
</dbReference>
<feature type="transmembrane region" description="Helical" evidence="7">
    <location>
        <begin position="293"/>
        <end position="313"/>
    </location>
</feature>
<evidence type="ECO:0008006" key="10">
    <source>
        <dbReference type="Google" id="ProtNLM"/>
    </source>
</evidence>
<dbReference type="AlphaFoldDB" id="A0A4R3JQE8"/>
<dbReference type="PANTHER" id="PTHR36838">
    <property type="entry name" value="AUXIN EFFLUX CARRIER FAMILY PROTEIN"/>
    <property type="match status" value="1"/>
</dbReference>
<evidence type="ECO:0000313" key="8">
    <source>
        <dbReference type="EMBL" id="TCS67635.1"/>
    </source>
</evidence>
<dbReference type="EMBL" id="SLZU01000001">
    <property type="protein sequence ID" value="TCS67635.1"/>
    <property type="molecule type" value="Genomic_DNA"/>
</dbReference>
<protein>
    <recommendedName>
        <fullName evidence="10">Permease</fullName>
    </recommendedName>
</protein>
<evidence type="ECO:0000256" key="1">
    <source>
        <dbReference type="ARBA" id="ARBA00004141"/>
    </source>
</evidence>
<dbReference type="InterPro" id="IPR004776">
    <property type="entry name" value="Mem_transp_PIN-like"/>
</dbReference>
<sequence length="314" mass="33156">MVDIFAITFPIFALVVLGYLCVYLKVFRTADMRVLGQYVLNIALPALLFNAVATRRMTEIILPSYVVVFALGGLATMLLAYGISMLHGTGPARRAIATMGSACPNSAYIGFPMMMLLFSDSAGLILAMNLVVENFLLVPLSFALLELSRPRKGMSLWSSARHTLVGVLRRPLVIGLLSGVAVSVMGLPIPEALSRMLEMTAASTSAIALFVIGGTLAGLPIVGNRLLAGQIVFGKLILHPAMVALFLLALPLLGLPPLKPDLAVAVILSAAVPMIGVYTIIAQDYGHEGLASLALLGTTVGSFVTLNLLLVLLT</sequence>
<keyword evidence="3" id="KW-1003">Cell membrane</keyword>
<proteinExistence type="predicted"/>
<dbReference type="RefSeq" id="WP_132241880.1">
    <property type="nucleotide sequence ID" value="NZ_SLZU01000001.1"/>
</dbReference>
<evidence type="ECO:0000256" key="7">
    <source>
        <dbReference type="SAM" id="Phobius"/>
    </source>
</evidence>
<feature type="transmembrane region" description="Helical" evidence="7">
    <location>
        <begin position="236"/>
        <end position="256"/>
    </location>
</feature>
<feature type="transmembrane region" description="Helical" evidence="7">
    <location>
        <begin position="95"/>
        <end position="118"/>
    </location>
</feature>
<keyword evidence="5 7" id="KW-1133">Transmembrane helix</keyword>
<evidence type="ECO:0000256" key="6">
    <source>
        <dbReference type="ARBA" id="ARBA00023136"/>
    </source>
</evidence>
<feature type="transmembrane region" description="Helical" evidence="7">
    <location>
        <begin position="201"/>
        <end position="224"/>
    </location>
</feature>
<organism evidence="8 9">
    <name type="scientific">Primorskyibacter sedentarius</name>
    <dbReference type="NCBI Taxonomy" id="745311"/>
    <lineage>
        <taxon>Bacteria</taxon>
        <taxon>Pseudomonadati</taxon>
        <taxon>Pseudomonadota</taxon>
        <taxon>Alphaproteobacteria</taxon>
        <taxon>Rhodobacterales</taxon>
        <taxon>Roseobacteraceae</taxon>
        <taxon>Primorskyibacter</taxon>
    </lineage>
</organism>
<dbReference type="GO" id="GO:0055085">
    <property type="term" value="P:transmembrane transport"/>
    <property type="evidence" value="ECO:0007669"/>
    <property type="project" value="InterPro"/>
</dbReference>
<feature type="transmembrane region" description="Helical" evidence="7">
    <location>
        <begin position="167"/>
        <end position="189"/>
    </location>
</feature>
<evidence type="ECO:0000256" key="3">
    <source>
        <dbReference type="ARBA" id="ARBA00022475"/>
    </source>
</evidence>
<keyword evidence="4 7" id="KW-0812">Transmembrane</keyword>
<feature type="transmembrane region" description="Helical" evidence="7">
    <location>
        <begin position="6"/>
        <end position="26"/>
    </location>
</feature>
<evidence type="ECO:0000256" key="5">
    <source>
        <dbReference type="ARBA" id="ARBA00022989"/>
    </source>
</evidence>
<evidence type="ECO:0000256" key="4">
    <source>
        <dbReference type="ARBA" id="ARBA00022692"/>
    </source>
</evidence>
<keyword evidence="9" id="KW-1185">Reference proteome</keyword>
<evidence type="ECO:0000313" key="9">
    <source>
        <dbReference type="Proteomes" id="UP000295696"/>
    </source>
</evidence>
<name>A0A4R3JQE8_9RHOB</name>
<accession>A0A4R3JQE8</accession>
<comment type="subcellular location">
    <subcellularLocation>
        <location evidence="1">Membrane</location>
        <topology evidence="1">Multi-pass membrane protein</topology>
    </subcellularLocation>
</comment>
<gene>
    <name evidence="8" type="ORF">EDD52_101738</name>
</gene>
<keyword evidence="2" id="KW-0813">Transport</keyword>
<reference evidence="8 9" key="1">
    <citation type="submission" date="2019-03" db="EMBL/GenBank/DDBJ databases">
        <title>Genomic Encyclopedia of Type Strains, Phase IV (KMG-IV): sequencing the most valuable type-strain genomes for metagenomic binning, comparative biology and taxonomic classification.</title>
        <authorList>
            <person name="Goeker M."/>
        </authorList>
    </citation>
    <scope>NUCLEOTIDE SEQUENCE [LARGE SCALE GENOMIC DNA]</scope>
    <source>
        <strain evidence="8 9">DSM 104836</strain>
    </source>
</reference>
<dbReference type="Pfam" id="PF03547">
    <property type="entry name" value="Mem_trans"/>
    <property type="match status" value="1"/>
</dbReference>
<dbReference type="GO" id="GO:0016020">
    <property type="term" value="C:membrane"/>
    <property type="evidence" value="ECO:0007669"/>
    <property type="project" value="UniProtKB-SubCell"/>
</dbReference>
<comment type="caution">
    <text evidence="8">The sequence shown here is derived from an EMBL/GenBank/DDBJ whole genome shotgun (WGS) entry which is preliminary data.</text>
</comment>
<dbReference type="Proteomes" id="UP000295696">
    <property type="component" value="Unassembled WGS sequence"/>
</dbReference>
<dbReference type="OrthoDB" id="9810457at2"/>
<feature type="transmembrane region" description="Helical" evidence="7">
    <location>
        <begin position="124"/>
        <end position="147"/>
    </location>
</feature>
<keyword evidence="6 7" id="KW-0472">Membrane</keyword>
<feature type="transmembrane region" description="Helical" evidence="7">
    <location>
        <begin position="60"/>
        <end position="83"/>
    </location>
</feature>
<feature type="transmembrane region" description="Helical" evidence="7">
    <location>
        <begin position="262"/>
        <end position="281"/>
    </location>
</feature>